<name>A0ABV3N6X3_9GAMM</name>
<organism evidence="1 2">
    <name type="scientific">Erwinia papayae</name>
    <dbReference type="NCBI Taxonomy" id="206499"/>
    <lineage>
        <taxon>Bacteria</taxon>
        <taxon>Pseudomonadati</taxon>
        <taxon>Pseudomonadota</taxon>
        <taxon>Gammaproteobacteria</taxon>
        <taxon>Enterobacterales</taxon>
        <taxon>Erwiniaceae</taxon>
        <taxon>Erwinia</taxon>
    </lineage>
</organism>
<dbReference type="Proteomes" id="UP001554567">
    <property type="component" value="Unassembled WGS sequence"/>
</dbReference>
<keyword evidence="2" id="KW-1185">Reference proteome</keyword>
<reference evidence="1 2" key="1">
    <citation type="submission" date="2024-07" db="EMBL/GenBank/DDBJ databases">
        <authorList>
            <person name="Dulla G.F.J."/>
            <person name="Delorm J.G."/>
        </authorList>
    </citation>
    <scope>NUCLEOTIDE SEQUENCE [LARGE SCALE GENOMIC DNA]</scope>
    <source>
        <strain evidence="1 2">JGD 233</strain>
    </source>
</reference>
<protein>
    <submittedName>
        <fullName evidence="1">Uncharacterized protein</fullName>
    </submittedName>
</protein>
<dbReference type="EMBL" id="JBFKZN010000014">
    <property type="protein sequence ID" value="MEW5291586.1"/>
    <property type="molecule type" value="Genomic_DNA"/>
</dbReference>
<sequence length="211" mass="23464">MSNVSALPALKPVIYTLEQPGTVPERHWQAFILAVTETFWQMPVRLRPGNTYLPSLNRAADLFPVADVMAFCGDRVDCGLPPGMTVGRTRCCTLQIHQTLNFHHQPCDFFARVVMVLLHNLCPGSFRIDSSDPGFCWALPLLWVKRHLGLPMGPGLRAPQPVPETPAGNEAFEALLLQMVSGGERMLSREDWNAFVRAERQLYDAGHSDAA</sequence>
<gene>
    <name evidence="1" type="ORF">ABW286_20810</name>
</gene>
<evidence type="ECO:0000313" key="2">
    <source>
        <dbReference type="Proteomes" id="UP001554567"/>
    </source>
</evidence>
<dbReference type="RefSeq" id="WP_367168592.1">
    <property type="nucleotide sequence ID" value="NZ_JBFKZN010000014.1"/>
</dbReference>
<proteinExistence type="predicted"/>
<accession>A0ABV3N6X3</accession>
<comment type="caution">
    <text evidence="1">The sequence shown here is derived from an EMBL/GenBank/DDBJ whole genome shotgun (WGS) entry which is preliminary data.</text>
</comment>
<evidence type="ECO:0000313" key="1">
    <source>
        <dbReference type="EMBL" id="MEW5291586.1"/>
    </source>
</evidence>